<dbReference type="InterPro" id="IPR043128">
    <property type="entry name" value="Rev_trsase/Diguanyl_cyclase"/>
</dbReference>
<evidence type="ECO:0000313" key="2">
    <source>
        <dbReference type="Proteomes" id="UP000555836"/>
    </source>
</evidence>
<name>A0A7Y0S2R1_VIBPH</name>
<dbReference type="AlphaFoldDB" id="A0A7Y0S2R1"/>
<accession>A0A7Y0S2R1</accession>
<dbReference type="Proteomes" id="UP000555836">
    <property type="component" value="Unassembled WGS sequence"/>
</dbReference>
<evidence type="ECO:0000313" key="1">
    <source>
        <dbReference type="EMBL" id="NMU25255.1"/>
    </source>
</evidence>
<feature type="non-terminal residue" evidence="1">
    <location>
        <position position="1"/>
    </location>
</feature>
<sequence length="51" mass="6079">GLSSQLKVEFSMGFSVYSKHSCHLNEVIKKADKDMYKIKFKDKNFKRIFYN</sequence>
<dbReference type="SUPFAM" id="SSF55073">
    <property type="entry name" value="Nucleotide cyclase"/>
    <property type="match status" value="1"/>
</dbReference>
<comment type="caution">
    <text evidence="1">The sequence shown here is derived from an EMBL/GenBank/DDBJ whole genome shotgun (WGS) entry which is preliminary data.</text>
</comment>
<reference evidence="1 2" key="1">
    <citation type="submission" date="2020-04" db="EMBL/GenBank/DDBJ databases">
        <title>Whole-genome sequencing of Vibrio spp. from China reveals different genetic environments of blaCTX-M-14 among diverse lineages.</title>
        <authorList>
            <person name="Zheng Z."/>
            <person name="Ye L."/>
            <person name="Chen S."/>
        </authorList>
    </citation>
    <scope>NUCLEOTIDE SEQUENCE [LARGE SCALE GENOMIC DNA]</scope>
    <source>
        <strain evidence="1 2">Vb0574</strain>
    </source>
</reference>
<organism evidence="1 2">
    <name type="scientific">Vibrio parahaemolyticus</name>
    <dbReference type="NCBI Taxonomy" id="670"/>
    <lineage>
        <taxon>Bacteria</taxon>
        <taxon>Pseudomonadati</taxon>
        <taxon>Pseudomonadota</taxon>
        <taxon>Gammaproteobacteria</taxon>
        <taxon>Vibrionales</taxon>
        <taxon>Vibrionaceae</taxon>
        <taxon>Vibrio</taxon>
    </lineage>
</organism>
<protein>
    <submittedName>
        <fullName evidence="1">Diguanylate cyclase</fullName>
    </submittedName>
</protein>
<dbReference type="InterPro" id="IPR029787">
    <property type="entry name" value="Nucleotide_cyclase"/>
</dbReference>
<gene>
    <name evidence="1" type="ORF">HKB21_06440</name>
</gene>
<dbReference type="EMBL" id="JABCLD010000914">
    <property type="protein sequence ID" value="NMU25255.1"/>
    <property type="molecule type" value="Genomic_DNA"/>
</dbReference>
<proteinExistence type="predicted"/>
<dbReference type="Gene3D" id="3.30.70.270">
    <property type="match status" value="1"/>
</dbReference>